<evidence type="ECO:0000313" key="5">
    <source>
        <dbReference type="Proteomes" id="UP000005710"/>
    </source>
</evidence>
<dbReference type="AlphaFoldDB" id="K6P3M0"/>
<feature type="transmembrane region" description="Helical" evidence="2">
    <location>
        <begin position="158"/>
        <end position="180"/>
    </location>
</feature>
<dbReference type="RefSeq" id="WP_006903673.1">
    <property type="nucleotide sequence ID" value="NZ_JH976535.1"/>
</dbReference>
<dbReference type="EMBL" id="AENY02000002">
    <property type="protein sequence ID" value="EKP95645.1"/>
    <property type="molecule type" value="Genomic_DNA"/>
</dbReference>
<evidence type="ECO:0000313" key="4">
    <source>
        <dbReference type="EMBL" id="EKP95645.1"/>
    </source>
</evidence>
<dbReference type="HOGENOM" id="CLU_1427394_0_0_9"/>
<comment type="caution">
    <text evidence="4">The sequence shown here is derived from an EMBL/GenBank/DDBJ whole genome shotgun (WGS) entry which is preliminary data.</text>
</comment>
<organism evidence="4 5">
    <name type="scientific">Thermaerobacter subterraneus DSM 13965</name>
    <dbReference type="NCBI Taxonomy" id="867903"/>
    <lineage>
        <taxon>Bacteria</taxon>
        <taxon>Bacillati</taxon>
        <taxon>Bacillota</taxon>
        <taxon>Clostridia</taxon>
        <taxon>Eubacteriales</taxon>
        <taxon>Clostridiales Family XVII. Incertae Sedis</taxon>
        <taxon>Thermaerobacter</taxon>
    </lineage>
</organism>
<evidence type="ECO:0000256" key="1">
    <source>
        <dbReference type="SAM" id="MobiDB-lite"/>
    </source>
</evidence>
<reference evidence="4" key="2">
    <citation type="submission" date="2012-10" db="EMBL/GenBank/DDBJ databases">
        <title>Improved high-quality draft of Thermaerobacter subterraneus C21, DSM 13965.</title>
        <authorList>
            <consortium name="DOE Joint Genome Institute"/>
            <person name="Eisen J."/>
            <person name="Huntemann M."/>
            <person name="Wei C.-L."/>
            <person name="Han J."/>
            <person name="Detter J.C."/>
            <person name="Han C."/>
            <person name="Tapia R."/>
            <person name="Chen A."/>
            <person name="Kyrpides N."/>
            <person name="Mavromatis K."/>
            <person name="Markowitz V."/>
            <person name="Szeto E."/>
            <person name="Ivanova N."/>
            <person name="Mikhailova N."/>
            <person name="Ovchinnikova G."/>
            <person name="Pagani I."/>
            <person name="Pati A."/>
            <person name="Goodwin L."/>
            <person name="Nordberg H.P."/>
            <person name="Cantor M.N."/>
            <person name="Hua S.X."/>
            <person name="Woyke T."/>
            <person name="Eisen J."/>
            <person name="Klenk H.-P."/>
        </authorList>
    </citation>
    <scope>NUCLEOTIDE SEQUENCE [LARGE SCALE GENOMIC DNA]</scope>
    <source>
        <strain evidence="4">DSM 13965</strain>
    </source>
</reference>
<evidence type="ECO:0000256" key="2">
    <source>
        <dbReference type="SAM" id="Phobius"/>
    </source>
</evidence>
<keyword evidence="2" id="KW-0472">Membrane</keyword>
<feature type="signal peptide" evidence="3">
    <location>
        <begin position="1"/>
        <end position="29"/>
    </location>
</feature>
<feature type="chain" id="PRO_5003895418" description="YtkA-like domain-containing protein" evidence="3">
    <location>
        <begin position="30"/>
        <end position="190"/>
    </location>
</feature>
<feature type="region of interest" description="Disordered" evidence="1">
    <location>
        <begin position="76"/>
        <end position="106"/>
    </location>
</feature>
<keyword evidence="3" id="KW-0732">Signal</keyword>
<gene>
    <name evidence="4" type="ORF">ThesuDRAFT_01402</name>
</gene>
<dbReference type="Proteomes" id="UP000005710">
    <property type="component" value="Unassembled WGS sequence"/>
</dbReference>
<dbReference type="STRING" id="867903.ThesuDRAFT_01402"/>
<accession>K6P3M0</accession>
<proteinExistence type="predicted"/>
<keyword evidence="5" id="KW-1185">Reference proteome</keyword>
<reference evidence="4" key="1">
    <citation type="submission" date="2010-10" db="EMBL/GenBank/DDBJ databases">
        <authorList>
            <consortium name="US DOE Joint Genome Institute (JGI-PGF)"/>
            <person name="Lucas S."/>
            <person name="Copeland A."/>
            <person name="Lapidus A."/>
            <person name="Bruce D."/>
            <person name="Goodwin L."/>
            <person name="Pitluck S."/>
            <person name="Kyrpides N."/>
            <person name="Mavromatis K."/>
            <person name="Detter J.C."/>
            <person name="Han C."/>
            <person name="Land M."/>
            <person name="Hauser L."/>
            <person name="Markowitz V."/>
            <person name="Cheng J.-F."/>
            <person name="Hugenholtz P."/>
            <person name="Woyke T."/>
            <person name="Wu D."/>
            <person name="Pukall R."/>
            <person name="Wahrenburg C."/>
            <person name="Brambilla E."/>
            <person name="Klenk H.-P."/>
            <person name="Eisen J.A."/>
        </authorList>
    </citation>
    <scope>NUCLEOTIDE SEQUENCE [LARGE SCALE GENOMIC DNA]</scope>
    <source>
        <strain evidence="4">DSM 13965</strain>
    </source>
</reference>
<keyword evidence="2" id="KW-1133">Transmembrane helix</keyword>
<evidence type="ECO:0000256" key="3">
    <source>
        <dbReference type="SAM" id="SignalP"/>
    </source>
</evidence>
<evidence type="ECO:0008006" key="6">
    <source>
        <dbReference type="Google" id="ProtNLM"/>
    </source>
</evidence>
<sequence length="190" mass="20252">MNDAYVRFRQALVLLAGLLVLATAAPVEAHSEDLKAVITFRPDPLKPGQPAEVLVTVSGANSGQPVPATVNLRLVPQNTTGAGSPEDERARDISLEPADGPGRWRGRLTAPPGGAWTLHVVLRDQGETASNTTPLAIGEGKIGRLELVFPFKGQQRSWWIWLPALLGLAILSILAGVAFWPPGRRKGVHG</sequence>
<name>K6P3M0_9FIRM</name>
<keyword evidence="2" id="KW-0812">Transmembrane</keyword>
<protein>
    <recommendedName>
        <fullName evidence="6">YtkA-like domain-containing protein</fullName>
    </recommendedName>
</protein>